<accession>A0ACB8AXJ5</accession>
<protein>
    <submittedName>
        <fullName evidence="1">Uncharacterized protein</fullName>
    </submittedName>
</protein>
<organism evidence="1 2">
    <name type="scientific">Leucogyrophana mollusca</name>
    <dbReference type="NCBI Taxonomy" id="85980"/>
    <lineage>
        <taxon>Eukaryota</taxon>
        <taxon>Fungi</taxon>
        <taxon>Dikarya</taxon>
        <taxon>Basidiomycota</taxon>
        <taxon>Agaricomycotina</taxon>
        <taxon>Agaricomycetes</taxon>
        <taxon>Agaricomycetidae</taxon>
        <taxon>Boletales</taxon>
        <taxon>Boletales incertae sedis</taxon>
        <taxon>Leucogyrophana</taxon>
    </lineage>
</organism>
<keyword evidence="2" id="KW-1185">Reference proteome</keyword>
<sequence>FLDVARGLESIHSFDPVVIHGDLKGANIPSTANLRACVADLCRIQRAVYGHFWLKRSGYHLVDGSENGSGYPVMS</sequence>
<proteinExistence type="predicted"/>
<feature type="non-terminal residue" evidence="1">
    <location>
        <position position="1"/>
    </location>
</feature>
<gene>
    <name evidence="1" type="ORF">BV22DRAFT_1025108</name>
</gene>
<evidence type="ECO:0000313" key="2">
    <source>
        <dbReference type="Proteomes" id="UP000790709"/>
    </source>
</evidence>
<comment type="caution">
    <text evidence="1">The sequence shown here is derived from an EMBL/GenBank/DDBJ whole genome shotgun (WGS) entry which is preliminary data.</text>
</comment>
<dbReference type="Proteomes" id="UP000790709">
    <property type="component" value="Unassembled WGS sequence"/>
</dbReference>
<evidence type="ECO:0000313" key="1">
    <source>
        <dbReference type="EMBL" id="KAH7918130.1"/>
    </source>
</evidence>
<name>A0ACB8AXJ5_9AGAM</name>
<dbReference type="EMBL" id="MU266849">
    <property type="protein sequence ID" value="KAH7918130.1"/>
    <property type="molecule type" value="Genomic_DNA"/>
</dbReference>
<reference evidence="1" key="1">
    <citation type="journal article" date="2021" name="New Phytol.">
        <title>Evolutionary innovations through gain and loss of genes in the ectomycorrhizal Boletales.</title>
        <authorList>
            <person name="Wu G."/>
            <person name="Miyauchi S."/>
            <person name="Morin E."/>
            <person name="Kuo A."/>
            <person name="Drula E."/>
            <person name="Varga T."/>
            <person name="Kohler A."/>
            <person name="Feng B."/>
            <person name="Cao Y."/>
            <person name="Lipzen A."/>
            <person name="Daum C."/>
            <person name="Hundley H."/>
            <person name="Pangilinan J."/>
            <person name="Johnson J."/>
            <person name="Barry K."/>
            <person name="LaButti K."/>
            <person name="Ng V."/>
            <person name="Ahrendt S."/>
            <person name="Min B."/>
            <person name="Choi I.G."/>
            <person name="Park H."/>
            <person name="Plett J.M."/>
            <person name="Magnuson J."/>
            <person name="Spatafora J.W."/>
            <person name="Nagy L.G."/>
            <person name="Henrissat B."/>
            <person name="Grigoriev I.V."/>
            <person name="Yang Z.L."/>
            <person name="Xu J."/>
            <person name="Martin F.M."/>
        </authorList>
    </citation>
    <scope>NUCLEOTIDE SEQUENCE</scope>
    <source>
        <strain evidence="1">KUC20120723A-06</strain>
    </source>
</reference>